<dbReference type="PROSITE" id="PS00933">
    <property type="entry name" value="FGGY_KINASES_1"/>
    <property type="match status" value="1"/>
</dbReference>
<accession>A0A401FW05</accession>
<dbReference type="GO" id="GO:0004370">
    <property type="term" value="F:glycerol kinase activity"/>
    <property type="evidence" value="ECO:0007669"/>
    <property type="project" value="TreeGrafter"/>
</dbReference>
<dbReference type="FunFam" id="3.30.420.40:FF:000008">
    <property type="entry name" value="Glycerol kinase"/>
    <property type="match status" value="1"/>
</dbReference>
<organism evidence="9 10">
    <name type="scientific">Desulfonema ishimotonii</name>
    <dbReference type="NCBI Taxonomy" id="45657"/>
    <lineage>
        <taxon>Bacteria</taxon>
        <taxon>Pseudomonadati</taxon>
        <taxon>Thermodesulfobacteriota</taxon>
        <taxon>Desulfobacteria</taxon>
        <taxon>Desulfobacterales</taxon>
        <taxon>Desulfococcaceae</taxon>
        <taxon>Desulfonema</taxon>
    </lineage>
</organism>
<dbReference type="InterPro" id="IPR018484">
    <property type="entry name" value="FGGY_N"/>
</dbReference>
<sequence length="229" mass="25414">MAEYIGAVDHGTTSTRFMIFDHGGQIVSVDQKEHEQIFPRPGWVEHNPAEIWQNTRSVIRGALEKGGISGADIAAIGITNQRETTVVWDRHTGRAWHNAVVWQCTRTHDICRELTREKGQNRFRDRTGLPVATYFSGPKLRWILDHVPEARKAAEQGDALFGTMETFLIWWLTGGPDGGAHVTDVTNASRTLMMDLTAMQWDEEILDILGIPPGCSPASCPPATRISGA</sequence>
<keyword evidence="3" id="KW-0547">Nucleotide-binding</keyword>
<dbReference type="SUPFAM" id="SSF53067">
    <property type="entry name" value="Actin-like ATPase domain"/>
    <property type="match status" value="1"/>
</dbReference>
<reference evidence="10" key="2">
    <citation type="submission" date="2019-01" db="EMBL/GenBank/DDBJ databases">
        <title>Genome sequence of Desulfonema ishimotonii strain Tokyo 01.</title>
        <authorList>
            <person name="Fukui M."/>
        </authorList>
    </citation>
    <scope>NUCLEOTIDE SEQUENCE [LARGE SCALE GENOMIC DNA]</scope>
    <source>
        <strain evidence="10">Tokyo 01</strain>
    </source>
</reference>
<proteinExistence type="inferred from homology"/>
<evidence type="ECO:0000256" key="5">
    <source>
        <dbReference type="ARBA" id="ARBA00022798"/>
    </source>
</evidence>
<evidence type="ECO:0000256" key="3">
    <source>
        <dbReference type="ARBA" id="ARBA00022741"/>
    </source>
</evidence>
<dbReference type="InterPro" id="IPR018483">
    <property type="entry name" value="Carb_kinase_FGGY_CS"/>
</dbReference>
<evidence type="ECO:0000259" key="8">
    <source>
        <dbReference type="Pfam" id="PF00370"/>
    </source>
</evidence>
<comment type="similarity">
    <text evidence="1">Belongs to the FGGY kinase family.</text>
</comment>
<dbReference type="PANTHER" id="PTHR10196:SF69">
    <property type="entry name" value="GLYCEROL KINASE"/>
    <property type="match status" value="1"/>
</dbReference>
<dbReference type="GO" id="GO:0005524">
    <property type="term" value="F:ATP binding"/>
    <property type="evidence" value="ECO:0007669"/>
    <property type="project" value="UniProtKB-KW"/>
</dbReference>
<comment type="caution">
    <text evidence="9">The sequence shown here is derived from an EMBL/GenBank/DDBJ whole genome shotgun (WGS) entry which is preliminary data.</text>
</comment>
<evidence type="ECO:0000256" key="1">
    <source>
        <dbReference type="ARBA" id="ARBA00009156"/>
    </source>
</evidence>
<evidence type="ECO:0000256" key="2">
    <source>
        <dbReference type="ARBA" id="ARBA00022679"/>
    </source>
</evidence>
<keyword evidence="2" id="KW-0808">Transferase</keyword>
<name>A0A401FW05_9BACT</name>
<feature type="domain" description="Carbohydrate kinase FGGY N-terminal" evidence="8">
    <location>
        <begin position="4"/>
        <end position="214"/>
    </location>
</feature>
<dbReference type="AlphaFoldDB" id="A0A401FW05"/>
<dbReference type="InterPro" id="IPR043129">
    <property type="entry name" value="ATPase_NBD"/>
</dbReference>
<dbReference type="PANTHER" id="PTHR10196">
    <property type="entry name" value="SUGAR KINASE"/>
    <property type="match status" value="1"/>
</dbReference>
<keyword evidence="4 9" id="KW-0418">Kinase</keyword>
<dbReference type="GO" id="GO:0005829">
    <property type="term" value="C:cytosol"/>
    <property type="evidence" value="ECO:0007669"/>
    <property type="project" value="TreeGrafter"/>
</dbReference>
<evidence type="ECO:0000256" key="7">
    <source>
        <dbReference type="ARBA" id="ARBA00043149"/>
    </source>
</evidence>
<reference evidence="10" key="1">
    <citation type="submission" date="2017-11" db="EMBL/GenBank/DDBJ databases">
        <authorList>
            <person name="Watanabe M."/>
            <person name="Kojima H."/>
        </authorList>
    </citation>
    <scope>NUCLEOTIDE SEQUENCE [LARGE SCALE GENOMIC DNA]</scope>
    <source>
        <strain evidence="10">Tokyo 01</strain>
    </source>
</reference>
<dbReference type="Gene3D" id="3.30.420.40">
    <property type="match status" value="1"/>
</dbReference>
<keyword evidence="5" id="KW-0319">Glycerol metabolism</keyword>
<evidence type="ECO:0000256" key="6">
    <source>
        <dbReference type="ARBA" id="ARBA00022840"/>
    </source>
</evidence>
<evidence type="ECO:0000313" key="10">
    <source>
        <dbReference type="Proteomes" id="UP000288096"/>
    </source>
</evidence>
<keyword evidence="6" id="KW-0067">ATP-binding</keyword>
<dbReference type="Pfam" id="PF00370">
    <property type="entry name" value="FGGY_N"/>
    <property type="match status" value="1"/>
</dbReference>
<dbReference type="RefSeq" id="WP_231714471.1">
    <property type="nucleotide sequence ID" value="NZ_BEXT01000001.1"/>
</dbReference>
<keyword evidence="10" id="KW-1185">Reference proteome</keyword>
<evidence type="ECO:0000313" key="9">
    <source>
        <dbReference type="EMBL" id="GBC61162.1"/>
    </source>
</evidence>
<protein>
    <recommendedName>
        <fullName evidence="7">ATP:glycerol 3-phosphotransferase</fullName>
    </recommendedName>
</protein>
<gene>
    <name evidence="9" type="ORF">DENIS_2122</name>
</gene>
<dbReference type="EMBL" id="BEXT01000001">
    <property type="protein sequence ID" value="GBC61162.1"/>
    <property type="molecule type" value="Genomic_DNA"/>
</dbReference>
<dbReference type="GO" id="GO:0019563">
    <property type="term" value="P:glycerol catabolic process"/>
    <property type="evidence" value="ECO:0007669"/>
    <property type="project" value="TreeGrafter"/>
</dbReference>
<evidence type="ECO:0000256" key="4">
    <source>
        <dbReference type="ARBA" id="ARBA00022777"/>
    </source>
</evidence>
<dbReference type="Proteomes" id="UP000288096">
    <property type="component" value="Unassembled WGS sequence"/>
</dbReference>